<dbReference type="PANTHER" id="PTHR43591">
    <property type="entry name" value="METHYLTRANSFERASE"/>
    <property type="match status" value="1"/>
</dbReference>
<gene>
    <name evidence="2" type="ORF">TESG_02191</name>
</gene>
<dbReference type="Proteomes" id="UP000009172">
    <property type="component" value="Unassembled WGS sequence"/>
</dbReference>
<dbReference type="EMBL" id="GG698484">
    <property type="protein sequence ID" value="EGD94683.1"/>
    <property type="molecule type" value="Genomic_DNA"/>
</dbReference>
<keyword evidence="3" id="KW-1185">Reference proteome</keyword>
<dbReference type="PANTHER" id="PTHR43591:SF10">
    <property type="entry name" value="ABC TRANSMEMBRANE TYPE-1 DOMAIN-CONTAINING PROTEIN-RELATED"/>
    <property type="match status" value="1"/>
</dbReference>
<dbReference type="Gene3D" id="3.40.50.150">
    <property type="entry name" value="Vaccinia Virus protein VP39"/>
    <property type="match status" value="1"/>
</dbReference>
<proteinExistence type="predicted"/>
<dbReference type="InterPro" id="IPR029063">
    <property type="entry name" value="SAM-dependent_MTases_sf"/>
</dbReference>
<dbReference type="Pfam" id="PF13489">
    <property type="entry name" value="Methyltransf_23"/>
    <property type="match status" value="1"/>
</dbReference>
<dbReference type="OrthoDB" id="2013972at2759"/>
<dbReference type="CDD" id="cd02440">
    <property type="entry name" value="AdoMet_MTases"/>
    <property type="match status" value="1"/>
</dbReference>
<name>F2RTN4_TRIT1</name>
<dbReference type="AlphaFoldDB" id="F2RTN4"/>
<dbReference type="HOGENOM" id="CLU_010595_7_1_1"/>
<feature type="compositionally biased region" description="Polar residues" evidence="1">
    <location>
        <begin position="11"/>
        <end position="20"/>
    </location>
</feature>
<sequence>MATEADDRSGECSQSTIEADANAEQTSTIATDFASVVSTIPNFVYENGRRYQGYCVDQYFLPNDEREQERLDFLHQIFRLTLDGELCFTKLDNPERILDIGTGTGIWAIESKSPFSIYLTDSVAELYPSAQVVGTDISPIQPSWRPDNVEFMMDDAEQDWTFPESSFDFIHIRTLGGSVSDWPRLMGQCYKRLKPGGRIEVSEARAHFCCDDDTFPEDSKTRHWLNEFDRISHSCGREFDVFPFFAGWLQDEGFIEVEEMEKVMPLGTWPKDKKLKMRGRYFMAQFLGHAMESYSTSLFTRVGGWSADDLWKLLNNVTEEVRSNKMHIYSHFSFAIAKKPDRA</sequence>
<organism evidence="2 3">
    <name type="scientific">Trichophyton tonsurans (strain CBS 112818)</name>
    <name type="common">Scalp ringworm fungus</name>
    <dbReference type="NCBI Taxonomy" id="647933"/>
    <lineage>
        <taxon>Eukaryota</taxon>
        <taxon>Fungi</taxon>
        <taxon>Dikarya</taxon>
        <taxon>Ascomycota</taxon>
        <taxon>Pezizomycotina</taxon>
        <taxon>Eurotiomycetes</taxon>
        <taxon>Eurotiomycetidae</taxon>
        <taxon>Onygenales</taxon>
        <taxon>Arthrodermataceae</taxon>
        <taxon>Trichophyton</taxon>
    </lineage>
</organism>
<dbReference type="GO" id="GO:0008168">
    <property type="term" value="F:methyltransferase activity"/>
    <property type="evidence" value="ECO:0007669"/>
    <property type="project" value="TreeGrafter"/>
</dbReference>
<accession>F2RTN4</accession>
<evidence type="ECO:0008006" key="4">
    <source>
        <dbReference type="Google" id="ProtNLM"/>
    </source>
</evidence>
<feature type="region of interest" description="Disordered" evidence="1">
    <location>
        <begin position="1"/>
        <end position="20"/>
    </location>
</feature>
<evidence type="ECO:0000313" key="3">
    <source>
        <dbReference type="Proteomes" id="UP000009172"/>
    </source>
</evidence>
<reference evidence="3" key="1">
    <citation type="journal article" date="2012" name="MBio">
        <title>Comparative genome analysis of Trichophyton rubrum and related dermatophytes reveals candidate genes involved in infection.</title>
        <authorList>
            <person name="Martinez D.A."/>
            <person name="Oliver B.G."/>
            <person name="Graeser Y."/>
            <person name="Goldberg J.M."/>
            <person name="Li W."/>
            <person name="Martinez-Rossi N.M."/>
            <person name="Monod M."/>
            <person name="Shelest E."/>
            <person name="Barton R.C."/>
            <person name="Birch E."/>
            <person name="Brakhage A.A."/>
            <person name="Chen Z."/>
            <person name="Gurr S.J."/>
            <person name="Heiman D."/>
            <person name="Heitman J."/>
            <person name="Kosti I."/>
            <person name="Rossi A."/>
            <person name="Saif S."/>
            <person name="Samalova M."/>
            <person name="Saunders C.W."/>
            <person name="Shea T."/>
            <person name="Summerbell R.C."/>
            <person name="Xu J."/>
            <person name="Young S."/>
            <person name="Zeng Q."/>
            <person name="Birren B.W."/>
            <person name="Cuomo C.A."/>
            <person name="White T.C."/>
        </authorList>
    </citation>
    <scope>NUCLEOTIDE SEQUENCE [LARGE SCALE GENOMIC DNA]</scope>
    <source>
        <strain evidence="3">CBS 112818</strain>
    </source>
</reference>
<feature type="compositionally biased region" description="Basic and acidic residues" evidence="1">
    <location>
        <begin position="1"/>
        <end position="10"/>
    </location>
</feature>
<evidence type="ECO:0000313" key="2">
    <source>
        <dbReference type="EMBL" id="EGD94683.1"/>
    </source>
</evidence>
<protein>
    <recommendedName>
        <fullName evidence="4">Methyltransferase</fullName>
    </recommendedName>
</protein>
<dbReference type="SUPFAM" id="SSF53335">
    <property type="entry name" value="S-adenosyl-L-methionine-dependent methyltransferases"/>
    <property type="match status" value="1"/>
</dbReference>
<evidence type="ECO:0000256" key="1">
    <source>
        <dbReference type="SAM" id="MobiDB-lite"/>
    </source>
</evidence>